<evidence type="ECO:0008006" key="4">
    <source>
        <dbReference type="Google" id="ProtNLM"/>
    </source>
</evidence>
<keyword evidence="3" id="KW-1185">Reference proteome</keyword>
<dbReference type="EMBL" id="VAUV01000024">
    <property type="protein sequence ID" value="TLD68468.1"/>
    <property type="molecule type" value="Genomic_DNA"/>
</dbReference>
<evidence type="ECO:0000313" key="2">
    <source>
        <dbReference type="EMBL" id="TLD68468.1"/>
    </source>
</evidence>
<dbReference type="RefSeq" id="WP_138088560.1">
    <property type="nucleotide sequence ID" value="NZ_VAUV01000024.1"/>
</dbReference>
<sequence>MKRFFATVLFVAVSSLLIAQETVYEQIFPDRWAQELLVHPLRVSFHFVDPKGTIHHGEHHFSESPHSLNDEQSDLASKMFSQSSAFTSQADKKLLRPDALLRFENEQQTIDLVFSLKSNAVACYLNGEFSSTASSPAISLSPESIQTIRRLFEAVKS</sequence>
<name>A0A5R8K803_9BACT</name>
<proteinExistence type="predicted"/>
<accession>A0A5R8K803</accession>
<reference evidence="2 3" key="1">
    <citation type="submission" date="2019-05" db="EMBL/GenBank/DDBJ databases">
        <title>Verrucobacter flavum gen. nov., sp. nov. a new member of the family Verrucomicrobiaceae.</title>
        <authorList>
            <person name="Szuroczki S."/>
            <person name="Abbaszade G."/>
            <person name="Szabo A."/>
            <person name="Felfoldi T."/>
            <person name="Schumann P."/>
            <person name="Boka K."/>
            <person name="Keki Z."/>
            <person name="Toumi M."/>
            <person name="Toth E."/>
        </authorList>
    </citation>
    <scope>NUCLEOTIDE SEQUENCE [LARGE SCALE GENOMIC DNA]</scope>
    <source>
        <strain evidence="2 3">MG-N-17</strain>
    </source>
</reference>
<evidence type="ECO:0000313" key="3">
    <source>
        <dbReference type="Proteomes" id="UP000306196"/>
    </source>
</evidence>
<feature type="chain" id="PRO_5024333413" description="DUF1795 domain-containing protein" evidence="1">
    <location>
        <begin position="20"/>
        <end position="157"/>
    </location>
</feature>
<protein>
    <recommendedName>
        <fullName evidence="4">DUF1795 domain-containing protein</fullName>
    </recommendedName>
</protein>
<keyword evidence="1" id="KW-0732">Signal</keyword>
<dbReference type="Proteomes" id="UP000306196">
    <property type="component" value="Unassembled WGS sequence"/>
</dbReference>
<feature type="signal peptide" evidence="1">
    <location>
        <begin position="1"/>
        <end position="19"/>
    </location>
</feature>
<comment type="caution">
    <text evidence="2">The sequence shown here is derived from an EMBL/GenBank/DDBJ whole genome shotgun (WGS) entry which is preliminary data.</text>
</comment>
<gene>
    <name evidence="2" type="ORF">FEM03_22455</name>
</gene>
<dbReference type="AlphaFoldDB" id="A0A5R8K803"/>
<organism evidence="2 3">
    <name type="scientific">Phragmitibacter flavus</name>
    <dbReference type="NCBI Taxonomy" id="2576071"/>
    <lineage>
        <taxon>Bacteria</taxon>
        <taxon>Pseudomonadati</taxon>
        <taxon>Verrucomicrobiota</taxon>
        <taxon>Verrucomicrobiia</taxon>
        <taxon>Verrucomicrobiales</taxon>
        <taxon>Verrucomicrobiaceae</taxon>
        <taxon>Phragmitibacter</taxon>
    </lineage>
</organism>
<evidence type="ECO:0000256" key="1">
    <source>
        <dbReference type="SAM" id="SignalP"/>
    </source>
</evidence>